<dbReference type="AlphaFoldDB" id="A0A1R4H714"/>
<proteinExistence type="predicted"/>
<dbReference type="EMBL" id="FUKI01000096">
    <property type="protein sequence ID" value="SJM91811.1"/>
    <property type="molecule type" value="Genomic_DNA"/>
</dbReference>
<evidence type="ECO:0000313" key="2">
    <source>
        <dbReference type="EMBL" id="SJM91811.1"/>
    </source>
</evidence>
<keyword evidence="1" id="KW-0812">Transmembrane</keyword>
<accession>A0A1R4H714</accession>
<evidence type="ECO:0000256" key="1">
    <source>
        <dbReference type="SAM" id="Phobius"/>
    </source>
</evidence>
<sequence>MLLSTAQHNIKNYTANIMTTDAHNINQFLDEQLLDLEQRFSQFMKEMEDDLIFPSFKMGEESAKWDDDDLFMEDTASSRPTKQFIAIDRHTTVLCVTGSITVTVLVYLGMVLSS</sequence>
<name>A0A1R4H714_9GAMM</name>
<organism evidence="2 3">
    <name type="scientific">Crenothrix polyspora</name>
    <dbReference type="NCBI Taxonomy" id="360316"/>
    <lineage>
        <taxon>Bacteria</taxon>
        <taxon>Pseudomonadati</taxon>
        <taxon>Pseudomonadota</taxon>
        <taxon>Gammaproteobacteria</taxon>
        <taxon>Methylococcales</taxon>
        <taxon>Crenotrichaceae</taxon>
        <taxon>Crenothrix</taxon>
    </lineage>
</organism>
<reference evidence="3" key="1">
    <citation type="submission" date="2017-02" db="EMBL/GenBank/DDBJ databases">
        <authorList>
            <person name="Daims H."/>
        </authorList>
    </citation>
    <scope>NUCLEOTIDE SEQUENCE [LARGE SCALE GENOMIC DNA]</scope>
</reference>
<keyword evidence="1" id="KW-0472">Membrane</keyword>
<keyword evidence="1" id="KW-1133">Transmembrane helix</keyword>
<dbReference type="OrthoDB" id="9904039at2"/>
<protein>
    <submittedName>
        <fullName evidence="2">Uncharacterized protein</fullName>
    </submittedName>
</protein>
<evidence type="ECO:0000313" key="3">
    <source>
        <dbReference type="Proteomes" id="UP000195667"/>
    </source>
</evidence>
<gene>
    <name evidence="2" type="ORF">CRENPOLYSF1_220003</name>
</gene>
<keyword evidence="3" id="KW-1185">Reference proteome</keyword>
<dbReference type="RefSeq" id="WP_087143120.1">
    <property type="nucleotide sequence ID" value="NZ_FUKI01000096.1"/>
</dbReference>
<dbReference type="Proteomes" id="UP000195667">
    <property type="component" value="Unassembled WGS sequence"/>
</dbReference>
<feature type="transmembrane region" description="Helical" evidence="1">
    <location>
        <begin position="92"/>
        <end position="112"/>
    </location>
</feature>